<proteinExistence type="predicted"/>
<dbReference type="EMBL" id="BK032497">
    <property type="protein sequence ID" value="DAF42925.1"/>
    <property type="molecule type" value="Genomic_DNA"/>
</dbReference>
<name>A0A8S5RVY7_9CAUD</name>
<dbReference type="Gene3D" id="3.40.50.2000">
    <property type="entry name" value="Glycogen Phosphorylase B"/>
    <property type="match status" value="1"/>
</dbReference>
<reference evidence="1" key="1">
    <citation type="journal article" date="2021" name="Proc. Natl. Acad. Sci. U.S.A.">
        <title>A Catalog of Tens of Thousands of Viruses from Human Metagenomes Reveals Hidden Associations with Chronic Diseases.</title>
        <authorList>
            <person name="Tisza M.J."/>
            <person name="Buck C.B."/>
        </authorList>
    </citation>
    <scope>NUCLEOTIDE SEQUENCE</scope>
    <source>
        <strain evidence="1">CtHip2</strain>
    </source>
</reference>
<sequence length="420" mass="49492">MTIKIGLIQGNGKDLVGGGSIQLEYNLWADSQNDIELTNFVAVPNDEKTNFYNEKEISGRTLKNVVEFNNSSPNTIFDNMDKLIVLTYPFADSLENKEETANWYKNTLKQFKSNKDKWLGVICYDYKKEVVLNNLGALHVELYEMADKIWVNNKSNPLVNYLLENSKVTMNQFHFTCPQFMNETKLEWKNPKDKKMNWLYYQGRALAWKGWDALPHLSQYLKDYYLIFNGMGTIKGEFDSIFTTSYVEATYDVNLADKDRMEFNAMYEKYFVRKEKETSKVEMYGFYDPKTANEITSTAGFAMYYTILNPDHNFFPEYALIDAIRNGTVVILPSWYFDPDNFLELSDSLNKYTKTRIINGTPEETGFLTYDYKNNDYWQLQQKLDELRSNPNLYEQYRERAYNYMIKEHGANKKIREFLK</sequence>
<evidence type="ECO:0000313" key="1">
    <source>
        <dbReference type="EMBL" id="DAF42925.1"/>
    </source>
</evidence>
<accession>A0A8S5RVY7</accession>
<protein>
    <submittedName>
        <fullName evidence="1">DNA alpha-glucosyltransferase</fullName>
    </submittedName>
</protein>
<organism evidence="1">
    <name type="scientific">Siphoviridae sp. ctHip2</name>
    <dbReference type="NCBI Taxonomy" id="2827830"/>
    <lineage>
        <taxon>Viruses</taxon>
        <taxon>Duplodnaviria</taxon>
        <taxon>Heunggongvirae</taxon>
        <taxon>Uroviricota</taxon>
        <taxon>Caudoviricetes</taxon>
    </lineage>
</organism>